<feature type="transmembrane region" description="Helical" evidence="1">
    <location>
        <begin position="75"/>
        <end position="93"/>
    </location>
</feature>
<dbReference type="PANTHER" id="PTHR34351:SF1">
    <property type="entry name" value="SLR1927 PROTEIN"/>
    <property type="match status" value="1"/>
</dbReference>
<name>A0ABY4C0U4_9MICO</name>
<sequence>MSHAPTPAGPRDRAREGALAAGIAAAVGGGRRLTAGAVRGGRWVRGVVTPVGWAVAGAAVVALVVGYLFGWLEPVLIGWGLAVAAAVASLWLIGRGAASIRLELSTPRVAVGEAASARLVAENPAGRRLIGLIVEVPVGGRIVERVLPALSRGGRFDETFPIPTERRGVVAVGPVRTVRADPLALVRREIVWSDPEVLHVHPRIAPVEALSSGLIRDLEGAPTRDLTSSDIAFHALREYQPGDDRRHIHWRSSAKTGTFMVRQFEQTRRSRLLVLLDLDRSAYRDDAEFELAVSVAGSVGVRAIRDARTVAFVVSAARTGGGAFDELPTVSRDRLLDALCLVEADDRAAPLPDVARAVGEGLHGLSLAIIATGSARGVAAVRQAAVRLPSGIESIGVLCTADGTPSARQVGALTVFRVGRLDDLRSMLARSAAA</sequence>
<accession>A0ABY4C0U4</accession>
<feature type="transmembrane region" description="Helical" evidence="1">
    <location>
        <begin position="47"/>
        <end position="69"/>
    </location>
</feature>
<dbReference type="EMBL" id="CP094528">
    <property type="protein sequence ID" value="UOE44624.1"/>
    <property type="molecule type" value="Genomic_DNA"/>
</dbReference>
<protein>
    <submittedName>
        <fullName evidence="3">DUF58 domain-containing protein</fullName>
    </submittedName>
</protein>
<dbReference type="Pfam" id="PF01882">
    <property type="entry name" value="DUF58"/>
    <property type="match status" value="1"/>
</dbReference>
<keyword evidence="1" id="KW-0812">Transmembrane</keyword>
<feature type="domain" description="DUF58" evidence="2">
    <location>
        <begin position="236"/>
        <end position="316"/>
    </location>
</feature>
<keyword evidence="1" id="KW-1133">Transmembrane helix</keyword>
<proteinExistence type="predicted"/>
<keyword evidence="4" id="KW-1185">Reference proteome</keyword>
<evidence type="ECO:0000259" key="2">
    <source>
        <dbReference type="Pfam" id="PF01882"/>
    </source>
</evidence>
<organism evidence="3 4">
    <name type="scientific">Agromyces larvae</name>
    <dbReference type="NCBI Taxonomy" id="2929802"/>
    <lineage>
        <taxon>Bacteria</taxon>
        <taxon>Bacillati</taxon>
        <taxon>Actinomycetota</taxon>
        <taxon>Actinomycetes</taxon>
        <taxon>Micrococcales</taxon>
        <taxon>Microbacteriaceae</taxon>
        <taxon>Agromyces</taxon>
    </lineage>
</organism>
<dbReference type="InterPro" id="IPR002881">
    <property type="entry name" value="DUF58"/>
</dbReference>
<dbReference type="Proteomes" id="UP000832097">
    <property type="component" value="Chromosome"/>
</dbReference>
<reference evidence="3 4" key="1">
    <citation type="submission" date="2022-03" db="EMBL/GenBank/DDBJ databases">
        <title>Mucilaginibacter sp. isolated from the gut of Protaetia brevitarsis seulensis larvae.</title>
        <authorList>
            <person name="Won M."/>
            <person name="Kim S.-J."/>
            <person name="Kwon S.-W."/>
        </authorList>
    </citation>
    <scope>NUCLEOTIDE SEQUENCE [LARGE SCALE GENOMIC DNA]</scope>
    <source>
        <strain evidence="3 4">CFWR-12</strain>
    </source>
</reference>
<dbReference type="RefSeq" id="WP_243556576.1">
    <property type="nucleotide sequence ID" value="NZ_CP094528.1"/>
</dbReference>
<gene>
    <name evidence="3" type="ORF">MTO99_02185</name>
</gene>
<evidence type="ECO:0000313" key="4">
    <source>
        <dbReference type="Proteomes" id="UP000832097"/>
    </source>
</evidence>
<evidence type="ECO:0000256" key="1">
    <source>
        <dbReference type="SAM" id="Phobius"/>
    </source>
</evidence>
<dbReference type="PANTHER" id="PTHR34351">
    <property type="entry name" value="SLR1927 PROTEIN-RELATED"/>
    <property type="match status" value="1"/>
</dbReference>
<keyword evidence="1" id="KW-0472">Membrane</keyword>
<evidence type="ECO:0000313" key="3">
    <source>
        <dbReference type="EMBL" id="UOE44624.1"/>
    </source>
</evidence>